<evidence type="ECO:0000313" key="2">
    <source>
        <dbReference type="EMBL" id="KAF7987849.1"/>
    </source>
</evidence>
<dbReference type="SUPFAM" id="SSF48726">
    <property type="entry name" value="Immunoglobulin"/>
    <property type="match status" value="1"/>
</dbReference>
<protein>
    <recommendedName>
        <fullName evidence="1">Ig-like domain-containing protein</fullName>
    </recommendedName>
</protein>
<sequence length="206" mass="24159">MLSEDSVLVNENDQLACSCSDSVNQQSTLSFTINHYDIHPTHEPWMDDDDMIYEKSYDNETITLKKNKISFGDEGHYSCRNYDYTKPYYHKARIYIWVKTKKSFFSKVPFRVTNEIVISPYESHLQVPCVPTSPCYDMKLFKDSEELKINKTNGIAFDPREGFMITNLNHIYAPINFTCSITMYGRTESVLYHYTKFDKVVIKMLN</sequence>
<comment type="caution">
    <text evidence="2">The sequence shown here is derived from an EMBL/GenBank/DDBJ whole genome shotgun (WGS) entry which is preliminary data.</text>
</comment>
<dbReference type="InterPro" id="IPR013783">
    <property type="entry name" value="Ig-like_fold"/>
</dbReference>
<dbReference type="InterPro" id="IPR007110">
    <property type="entry name" value="Ig-like_dom"/>
</dbReference>
<name>A0A834XM65_APHGI</name>
<dbReference type="Proteomes" id="UP000639338">
    <property type="component" value="Unassembled WGS sequence"/>
</dbReference>
<evidence type="ECO:0000313" key="3">
    <source>
        <dbReference type="Proteomes" id="UP000639338"/>
    </source>
</evidence>
<keyword evidence="3" id="KW-1185">Reference proteome</keyword>
<dbReference type="Gene3D" id="2.60.40.10">
    <property type="entry name" value="Immunoglobulins"/>
    <property type="match status" value="2"/>
</dbReference>
<dbReference type="EMBL" id="JACMRX010000006">
    <property type="protein sequence ID" value="KAF7987849.1"/>
    <property type="molecule type" value="Genomic_DNA"/>
</dbReference>
<dbReference type="AlphaFoldDB" id="A0A834XM65"/>
<evidence type="ECO:0000259" key="1">
    <source>
        <dbReference type="PROSITE" id="PS50835"/>
    </source>
</evidence>
<accession>A0A834XM65</accession>
<organism evidence="2 3">
    <name type="scientific">Aphidius gifuensis</name>
    <name type="common">Parasitoid wasp</name>
    <dbReference type="NCBI Taxonomy" id="684658"/>
    <lineage>
        <taxon>Eukaryota</taxon>
        <taxon>Metazoa</taxon>
        <taxon>Ecdysozoa</taxon>
        <taxon>Arthropoda</taxon>
        <taxon>Hexapoda</taxon>
        <taxon>Insecta</taxon>
        <taxon>Pterygota</taxon>
        <taxon>Neoptera</taxon>
        <taxon>Endopterygota</taxon>
        <taxon>Hymenoptera</taxon>
        <taxon>Apocrita</taxon>
        <taxon>Ichneumonoidea</taxon>
        <taxon>Braconidae</taxon>
        <taxon>Aphidiinae</taxon>
        <taxon>Aphidius</taxon>
    </lineage>
</organism>
<gene>
    <name evidence="2" type="ORF">HCN44_003712</name>
</gene>
<dbReference type="InterPro" id="IPR036179">
    <property type="entry name" value="Ig-like_dom_sf"/>
</dbReference>
<reference evidence="2 3" key="1">
    <citation type="submission" date="2020-08" db="EMBL/GenBank/DDBJ databases">
        <title>Aphidius gifuensis genome sequencing and assembly.</title>
        <authorList>
            <person name="Du Z."/>
        </authorList>
    </citation>
    <scope>NUCLEOTIDE SEQUENCE [LARGE SCALE GENOMIC DNA]</scope>
    <source>
        <strain evidence="2">YNYX2018</strain>
        <tissue evidence="2">Adults</tissue>
    </source>
</reference>
<dbReference type="PROSITE" id="PS50835">
    <property type="entry name" value="IG_LIKE"/>
    <property type="match status" value="1"/>
</dbReference>
<proteinExistence type="predicted"/>
<feature type="domain" description="Ig-like" evidence="1">
    <location>
        <begin position="1"/>
        <end position="80"/>
    </location>
</feature>